<gene>
    <name evidence="2" type="ORF">GKZ57_08220</name>
</gene>
<reference evidence="2 3" key="1">
    <citation type="submission" date="2019-11" db="EMBL/GenBank/DDBJ databases">
        <title>Draft genome sequence of Blautia luti DSM 14534T, isolated from human stool.</title>
        <authorList>
            <person name="Ortiz R."/>
            <person name="Melis-Arcos F."/>
            <person name="Covarrubias P."/>
            <person name="Cardenas J.P."/>
            <person name="Perez-Donoso J."/>
            <person name="Almonacid D."/>
        </authorList>
    </citation>
    <scope>NUCLEOTIDE SEQUENCE [LARGE SCALE GENOMIC DNA]</scope>
    <source>
        <strain evidence="2 3">DSM 14534</strain>
    </source>
</reference>
<keyword evidence="1" id="KW-0472">Membrane</keyword>
<protein>
    <submittedName>
        <fullName evidence="2">DUF3784 domain-containing protein</fullName>
    </submittedName>
</protein>
<keyword evidence="1" id="KW-1133">Transmembrane helix</keyword>
<dbReference type="AlphaFoldDB" id="A0A844GGR8"/>
<feature type="transmembrane region" description="Helical" evidence="1">
    <location>
        <begin position="6"/>
        <end position="27"/>
    </location>
</feature>
<evidence type="ECO:0000313" key="2">
    <source>
        <dbReference type="EMBL" id="MTD61253.1"/>
    </source>
</evidence>
<name>A0A844GGR8_9FIRM</name>
<comment type="caution">
    <text evidence="2">The sequence shown here is derived from an EMBL/GenBank/DDBJ whole genome shotgun (WGS) entry which is preliminary data.</text>
</comment>
<sequence length="96" mass="10232">MGSLDLILTAAALIVGVMLLTGHGEIFMKGGNADVRKKLYDEKKMEKGCGVALILIGIISGIDMFTTSLAAKIGYIVVLLVIVAGLVYYLKVKCKK</sequence>
<dbReference type="EMBL" id="WMBC01000005">
    <property type="protein sequence ID" value="MTD61253.1"/>
    <property type="molecule type" value="Genomic_DNA"/>
</dbReference>
<dbReference type="RefSeq" id="WP_118508509.1">
    <property type="nucleotide sequence ID" value="NZ_WMBC01000005.1"/>
</dbReference>
<feature type="transmembrane region" description="Helical" evidence="1">
    <location>
        <begin position="48"/>
        <end position="67"/>
    </location>
</feature>
<proteinExistence type="predicted"/>
<organism evidence="2 3">
    <name type="scientific">Blautia luti DSM 14534 = JCM 17040</name>
    <dbReference type="NCBI Taxonomy" id="649762"/>
    <lineage>
        <taxon>Bacteria</taxon>
        <taxon>Bacillati</taxon>
        <taxon>Bacillota</taxon>
        <taxon>Clostridia</taxon>
        <taxon>Lachnospirales</taxon>
        <taxon>Lachnospiraceae</taxon>
        <taxon>Blautia</taxon>
    </lineage>
</organism>
<dbReference type="InterPro" id="IPR017259">
    <property type="entry name" value="UCP037672"/>
</dbReference>
<dbReference type="Proteomes" id="UP000437824">
    <property type="component" value="Unassembled WGS sequence"/>
</dbReference>
<dbReference type="Pfam" id="PF12650">
    <property type="entry name" value="DUF3784"/>
    <property type="match status" value="1"/>
</dbReference>
<accession>A0A844GGR8</accession>
<feature type="transmembrane region" description="Helical" evidence="1">
    <location>
        <begin position="73"/>
        <end position="90"/>
    </location>
</feature>
<evidence type="ECO:0000313" key="3">
    <source>
        <dbReference type="Proteomes" id="UP000437824"/>
    </source>
</evidence>
<evidence type="ECO:0000256" key="1">
    <source>
        <dbReference type="SAM" id="Phobius"/>
    </source>
</evidence>
<keyword evidence="1" id="KW-0812">Transmembrane</keyword>